<comment type="subcellular location">
    <subcellularLocation>
        <location evidence="1">Periplasm</location>
    </subcellularLocation>
</comment>
<name>M1Z3Q6_NITG3</name>
<keyword evidence="6" id="KW-1185">Reference proteome</keyword>
<dbReference type="OrthoDB" id="9808332at2"/>
<dbReference type="SUPFAM" id="SSF53850">
    <property type="entry name" value="Periplasmic binding protein-like II"/>
    <property type="match status" value="1"/>
</dbReference>
<dbReference type="Gene3D" id="3.40.190.10">
    <property type="entry name" value="Periplasmic binding protein-like II"/>
    <property type="match status" value="2"/>
</dbReference>
<dbReference type="InterPro" id="IPR006059">
    <property type="entry name" value="SBP"/>
</dbReference>
<dbReference type="PANTHER" id="PTHR43649:SF34">
    <property type="entry name" value="ABC TRANSPORTER PERIPLASMIC-BINDING PROTEIN YCJN-RELATED"/>
    <property type="match status" value="1"/>
</dbReference>
<evidence type="ECO:0000313" key="5">
    <source>
        <dbReference type="EMBL" id="CCQ92119.1"/>
    </source>
</evidence>
<comment type="caution">
    <text evidence="5">The sequence shown here is derived from an EMBL/GenBank/DDBJ whole genome shotgun (WGS) entry which is preliminary data.</text>
</comment>
<dbReference type="Proteomes" id="UP000011704">
    <property type="component" value="Unassembled WGS sequence"/>
</dbReference>
<gene>
    <name evidence="5" type="ORF">NITGR_960003</name>
</gene>
<dbReference type="GO" id="GO:0042597">
    <property type="term" value="C:periplasmic space"/>
    <property type="evidence" value="ECO:0007669"/>
    <property type="project" value="UniProtKB-SubCell"/>
</dbReference>
<keyword evidence="4" id="KW-0732">Signal</keyword>
<dbReference type="Pfam" id="PF01547">
    <property type="entry name" value="SBP_bac_1"/>
    <property type="match status" value="1"/>
</dbReference>
<evidence type="ECO:0000256" key="2">
    <source>
        <dbReference type="ARBA" id="ARBA00008520"/>
    </source>
</evidence>
<evidence type="ECO:0000256" key="1">
    <source>
        <dbReference type="ARBA" id="ARBA00004418"/>
    </source>
</evidence>
<organism evidence="5 6">
    <name type="scientific">Nitrospina gracilis (strain 3/211)</name>
    <dbReference type="NCBI Taxonomy" id="1266370"/>
    <lineage>
        <taxon>Bacteria</taxon>
        <taxon>Pseudomonadati</taxon>
        <taxon>Nitrospinota/Tectimicrobiota group</taxon>
        <taxon>Nitrospinota</taxon>
        <taxon>Nitrospinia</taxon>
        <taxon>Nitrospinales</taxon>
        <taxon>Nitrospinaceae</taxon>
        <taxon>Nitrospina</taxon>
    </lineage>
</organism>
<protein>
    <submittedName>
        <fullName evidence="5">Putative ABC-type sugar transport system, periplasmic binding component</fullName>
    </submittedName>
</protein>
<comment type="similarity">
    <text evidence="2">Belongs to the bacterial solute-binding protein 1 family.</text>
</comment>
<dbReference type="RefSeq" id="WP_005011676.1">
    <property type="nucleotide sequence ID" value="NZ_HG422173.1"/>
</dbReference>
<dbReference type="EMBL" id="CAQJ01000106">
    <property type="protein sequence ID" value="CCQ92119.1"/>
    <property type="molecule type" value="Genomic_DNA"/>
</dbReference>
<sequence length="429" mass="48416">MVILRIVSLVLLFAVPGCLFSGTPPESPNTVHYYQFSLPGFNATFDPLIKRFHQLHPGYRVQVHQLPTGTDDQHQFYMTHLKTRGSGRIDVLALDVIWMAEFARAGLLSSLNEILPEEEWNDFFAPSVQAGTFRETRYGVPLFVDSGVMYSRKDLLQKHGFSKPPATWGELVTMVQTIKQAEGDDRLHGFVWQGRQYEGLVCNFMEFLPRDESWLLPGNGKRLNRALIEPRLRFMRRLLTDGVSPRSVLAMAEESSRHVFQNGRAVFMRNWPYAWRLLQQPDSPVAGRVWMSPLPAVERGEAGHGTLGGFLLGMHRDTPVPEAAQAWIAFLTRPDVQHELWLKLGLTPARKSVLEGAPPLDAPPVNVLFEAMEQAVPRPTMPLYMPLSQSLQAYLNGGLGEVYSMDEAIRLIDADLQRLTRVLDDETGT</sequence>
<keyword evidence="5" id="KW-0762">Sugar transport</keyword>
<reference evidence="5 6" key="1">
    <citation type="journal article" date="2013" name="Front. Microbiol.">
        <title>The genome of Nitrospina gracilis illuminates the metabolism and evolution of the major marine nitrite oxidizer.</title>
        <authorList>
            <person name="Luecker S."/>
            <person name="Nowka B."/>
            <person name="Rattei T."/>
            <person name="Spieck E."/>
            <person name="and Daims H."/>
        </authorList>
    </citation>
    <scope>NUCLEOTIDE SEQUENCE [LARGE SCALE GENOMIC DNA]</scope>
    <source>
        <strain evidence="5 6">3/211</strain>
    </source>
</reference>
<evidence type="ECO:0000313" key="6">
    <source>
        <dbReference type="Proteomes" id="UP000011704"/>
    </source>
</evidence>
<evidence type="ECO:0000256" key="3">
    <source>
        <dbReference type="ARBA" id="ARBA00022448"/>
    </source>
</evidence>
<dbReference type="PANTHER" id="PTHR43649">
    <property type="entry name" value="ARABINOSE-BINDING PROTEIN-RELATED"/>
    <property type="match status" value="1"/>
</dbReference>
<accession>M1Z3Q6</accession>
<dbReference type="InterPro" id="IPR050490">
    <property type="entry name" value="Bact_solute-bd_prot1"/>
</dbReference>
<evidence type="ECO:0000256" key="4">
    <source>
        <dbReference type="ARBA" id="ARBA00022729"/>
    </source>
</evidence>
<dbReference type="AlphaFoldDB" id="M1Z3Q6"/>
<proteinExistence type="inferred from homology"/>
<keyword evidence="3" id="KW-0813">Transport</keyword>
<dbReference type="CDD" id="cd14750">
    <property type="entry name" value="PBP2_TMBP"/>
    <property type="match status" value="1"/>
</dbReference>
<dbReference type="InParanoid" id="M1Z3Q6"/>
<dbReference type="STRING" id="1266370.NITGR_960003"/>
<dbReference type="HOGENOM" id="CLU_031285_9_1_0"/>